<feature type="compositionally biased region" description="Low complexity" evidence="1">
    <location>
        <begin position="10"/>
        <end position="32"/>
    </location>
</feature>
<feature type="domain" description="DUF7580" evidence="3">
    <location>
        <begin position="186"/>
        <end position="518"/>
    </location>
</feature>
<dbReference type="PANTHER" id="PTHR46082:SF11">
    <property type="entry name" value="AAA+ ATPASE DOMAIN-CONTAINING PROTEIN-RELATED"/>
    <property type="match status" value="1"/>
</dbReference>
<organism evidence="4 5">
    <name type="scientific">Orbilia oligospora</name>
    <name type="common">Nematode-trapping fungus</name>
    <name type="synonym">Arthrobotrys oligospora</name>
    <dbReference type="NCBI Taxonomy" id="2813651"/>
    <lineage>
        <taxon>Eukaryota</taxon>
        <taxon>Fungi</taxon>
        <taxon>Dikarya</taxon>
        <taxon>Ascomycota</taxon>
        <taxon>Pezizomycotina</taxon>
        <taxon>Orbiliomycetes</taxon>
        <taxon>Orbiliales</taxon>
        <taxon>Orbiliaceae</taxon>
        <taxon>Orbilia</taxon>
    </lineage>
</organism>
<dbReference type="Proteomes" id="UP000483672">
    <property type="component" value="Unassembled WGS sequence"/>
</dbReference>
<dbReference type="SUPFAM" id="SSF53167">
    <property type="entry name" value="Purine and uridine phosphorylases"/>
    <property type="match status" value="1"/>
</dbReference>
<dbReference type="EMBL" id="WIPF01000091">
    <property type="protein sequence ID" value="KAF3210948.1"/>
    <property type="molecule type" value="Genomic_DNA"/>
</dbReference>
<dbReference type="Gene3D" id="3.40.50.1580">
    <property type="entry name" value="Nucleoside phosphorylase domain"/>
    <property type="match status" value="1"/>
</dbReference>
<dbReference type="GO" id="GO:0009116">
    <property type="term" value="P:nucleoside metabolic process"/>
    <property type="evidence" value="ECO:0007669"/>
    <property type="project" value="InterPro"/>
</dbReference>
<dbReference type="InterPro" id="IPR053137">
    <property type="entry name" value="NLR-like"/>
</dbReference>
<protein>
    <submittedName>
        <fullName evidence="4">Uncharacterized protein</fullName>
    </submittedName>
</protein>
<evidence type="ECO:0000313" key="4">
    <source>
        <dbReference type="EMBL" id="KAF3210948.1"/>
    </source>
</evidence>
<dbReference type="InterPro" id="IPR056002">
    <property type="entry name" value="DUF7580"/>
</dbReference>
<name>A0A7C8UIW0_ORBOL</name>
<evidence type="ECO:0000259" key="3">
    <source>
        <dbReference type="Pfam" id="PF24476"/>
    </source>
</evidence>
<accession>A0A7C8UIW0</accession>
<proteinExistence type="predicted"/>
<feature type="domain" description="Nucleoside phosphorylase" evidence="2">
    <location>
        <begin position="613"/>
        <end position="911"/>
    </location>
</feature>
<comment type="caution">
    <text evidence="4">The sequence shown here is derived from an EMBL/GenBank/DDBJ whole genome shotgun (WGS) entry which is preliminary data.</text>
</comment>
<dbReference type="InterPro" id="IPR035994">
    <property type="entry name" value="Nucleoside_phosphorylase_sf"/>
</dbReference>
<feature type="region of interest" description="Disordered" evidence="1">
    <location>
        <begin position="1"/>
        <end position="37"/>
    </location>
</feature>
<dbReference type="AlphaFoldDB" id="A0A7C8UIW0"/>
<reference evidence="4 5" key="1">
    <citation type="submission" date="2019-06" db="EMBL/GenBank/DDBJ databases">
        <authorList>
            <person name="Palmer J.M."/>
        </authorList>
    </citation>
    <scope>NUCLEOTIDE SEQUENCE [LARGE SCALE GENOMIC DNA]</scope>
    <source>
        <strain evidence="4 5">TWF191</strain>
    </source>
</reference>
<dbReference type="GO" id="GO:0003824">
    <property type="term" value="F:catalytic activity"/>
    <property type="evidence" value="ECO:0007669"/>
    <property type="project" value="InterPro"/>
</dbReference>
<dbReference type="PANTHER" id="PTHR46082">
    <property type="entry name" value="ATP/GTP-BINDING PROTEIN-RELATED"/>
    <property type="match status" value="1"/>
</dbReference>
<dbReference type="InterPro" id="IPR000845">
    <property type="entry name" value="Nucleoside_phosphorylase_d"/>
</dbReference>
<evidence type="ECO:0000256" key="1">
    <source>
        <dbReference type="SAM" id="MobiDB-lite"/>
    </source>
</evidence>
<dbReference type="Pfam" id="PF01048">
    <property type="entry name" value="PNP_UDP_1"/>
    <property type="match status" value="1"/>
</dbReference>
<evidence type="ECO:0000313" key="5">
    <source>
        <dbReference type="Proteomes" id="UP000483672"/>
    </source>
</evidence>
<evidence type="ECO:0000259" key="2">
    <source>
        <dbReference type="Pfam" id="PF01048"/>
    </source>
</evidence>
<dbReference type="Pfam" id="PF24476">
    <property type="entry name" value="DUF7580"/>
    <property type="match status" value="1"/>
</dbReference>
<sequence>MAFLIRQAQRGSSTRSGATTPRPRSSRPATPSHSLPADQDLVLDKNTIVTFATRAVGVLSEECNSLKRQLQYDGFLTSLSLTLSHAEISLVTSSVNIQWPSFKKPKVPDSQIYHHRFILALNENPQHARDSIKRLAKSTSNDASEDRKKFLKTFKAFANTKSEPLEPEFSDLTASNPRPASNDETTECLRCLYSMLCQSCRCSVSISNSDFKVNIAPDIVTAPPGSDGVLIELFFRHQHISNNEENEWKEAQIRVFLESVIRSDVGDSTKKSKSLVFARKGDEIRDFCDLVRSRALGRLNLSVSSRGFFDDGLELAPSKRELSLRTPSISLADVLVSTNLRSDNQRKLLLSYLLSKAVWQFYDSDWMAEAWTKHNVHFMRQCLDRMQQKVRLYHRPFISADLGVSTAPSKDSSPKRSHIFPEILALGVMLLEIELGQNIEDHYSDEFLDADGKPRENADHITAGIIINSEKWGSRSATYQAVKKVIEICVKPDKCKLGVDPTRLRDNLYQSVVVPLKNLFTLSWACPEGNPENFDPGPMDLTLLDGLADNDTFELDQATTAGPLPSRLNYFSRYSTQGGRTHLNSGGQCRYKDAAQRVLGSPSTDGNGEYNYTIGWICAIPIELAAATAFLDELHETPPMSPSENDIYKFGRIGNHNIVVACLPAGSYGNVSAAAVGTRMKARFPALRFGLMVGIGGGIPRDELGVADSSADLHLGDVVVGTPTGSSGGTFQYDFGKTVEGGAFIRTGSLRKPPDILLSAVSSIQAKHPRALRKTLSEHVSKAQKVDDRLSHPGQGNDHLFDADYEHIKNNVSCKLCDTGKLVSRRPRGDNNSYVHYGIIASGGQVVRHGPTRDKIGRECRALCFEMEAAGLMNIIPCLVVRGISDYSDSHKNDSWQGYAAASAAAFAKQLLLEIPPISV</sequence>
<gene>
    <name evidence="4" type="ORF">TWF191_011067</name>
</gene>